<accession>A0A9K3Q7J9</accession>
<feature type="compositionally biased region" description="Basic and acidic residues" evidence="1">
    <location>
        <begin position="529"/>
        <end position="539"/>
    </location>
</feature>
<dbReference type="GO" id="GO:1904294">
    <property type="term" value="P:positive regulation of ERAD pathway"/>
    <property type="evidence" value="ECO:0007669"/>
    <property type="project" value="TreeGrafter"/>
</dbReference>
<evidence type="ECO:0000313" key="4">
    <source>
        <dbReference type="Proteomes" id="UP000693970"/>
    </source>
</evidence>
<organism evidence="3 4">
    <name type="scientific">Nitzschia inconspicua</name>
    <dbReference type="NCBI Taxonomy" id="303405"/>
    <lineage>
        <taxon>Eukaryota</taxon>
        <taxon>Sar</taxon>
        <taxon>Stramenopiles</taxon>
        <taxon>Ochrophyta</taxon>
        <taxon>Bacillariophyta</taxon>
        <taxon>Bacillariophyceae</taxon>
        <taxon>Bacillariophycidae</taxon>
        <taxon>Bacillariales</taxon>
        <taxon>Bacillariaceae</taxon>
        <taxon>Nitzschia</taxon>
    </lineage>
</organism>
<feature type="compositionally biased region" description="Polar residues" evidence="1">
    <location>
        <begin position="708"/>
        <end position="733"/>
    </location>
</feature>
<name>A0A9K3Q7J9_9STRA</name>
<feature type="transmembrane region" description="Helical" evidence="2">
    <location>
        <begin position="91"/>
        <end position="110"/>
    </location>
</feature>
<dbReference type="GO" id="GO:0034976">
    <property type="term" value="P:response to endoplasmic reticulum stress"/>
    <property type="evidence" value="ECO:0007669"/>
    <property type="project" value="TreeGrafter"/>
</dbReference>
<reference evidence="3" key="2">
    <citation type="submission" date="2021-04" db="EMBL/GenBank/DDBJ databases">
        <authorList>
            <person name="Podell S."/>
        </authorList>
    </citation>
    <scope>NUCLEOTIDE SEQUENCE</scope>
    <source>
        <strain evidence="3">Hildebrandi</strain>
    </source>
</reference>
<dbReference type="AlphaFoldDB" id="A0A9K3Q7J9"/>
<feature type="transmembrane region" description="Helical" evidence="2">
    <location>
        <begin position="448"/>
        <end position="467"/>
    </location>
</feature>
<dbReference type="PANTHER" id="PTHR21650:SF4">
    <property type="entry name" value="MEMBRALIN"/>
    <property type="match status" value="1"/>
</dbReference>
<proteinExistence type="predicted"/>
<sequence>MASTRSNGTDAVHSSPTRSPFRPLLGSFDEHAAVSYNASFASTTTSTPRVYDPSNNRVEVMERVLFHLHSRVCNFSLVNTSTRTRKLMEHVLLVAAICCFGALMLLHRTFVIQTTGANHPNNNNDTTLCLYDLPGGFDPSAADITHLVVLPPPPSTSSSFSDSLLQQSQVVWKGRNCIRDGGDSCKWEDARESEDILLLSWLSEQEQNGSLPVYYSYSTTKAYLMLPPKHRLVEDHLSIQYVLISPSESKCFGEPFIQFLIWKCFIGPDTILLNWIQSFHSYPRLSKVDGDSDDASNTAGYVYNPRTNQILDLPIHEVNNNQQGSGNSKKWHHSLPTLMSKVGVLAKTSFLFFFCTTLVSFTLRETQERMLDFTRELSRRFQQSLPVSDLIATHLIQNLVFVPIMVGMMFFLIEFYGGDKFLAFSVSSIVWCVESFSVLSLRSTQGLLYFPKFFFLLFLLFHVYEFAFKKTGFVHTALTVVWCFMFHSMVFFWHRFELPAVALGHVTVHRPRMVTNTVNSESDQLLEQRRQEHNFRSPERPSIPADSTQATPRVGNLPPHPNNTSLPLPQTILPTGSTASTSSIVPGGMGGALNTAASQPSFSTTSSRNMGLFRHNHDDDNSTGSMLYFMGGEVVVHRDIPASSVSGILPSEMATMFREESNLSLPSVASDAAGANGDGRLALGLDVSESRRSYEDEDESDDEFANVPITTSMDTVPSSNTTLDPTSKNPTNGHQRDSTVRNGVLMDHYAHESGGLQAILESSLTPRHHNMQCDQDGPRPSEIAMDPCNRFSGNPQRNQSYQRTPPTFPDLPSGKVVE</sequence>
<keyword evidence="4" id="KW-1185">Reference proteome</keyword>
<feature type="transmembrane region" description="Helical" evidence="2">
    <location>
        <begin position="473"/>
        <end position="493"/>
    </location>
</feature>
<feature type="compositionally biased region" description="Acidic residues" evidence="1">
    <location>
        <begin position="695"/>
        <end position="704"/>
    </location>
</feature>
<dbReference type="OrthoDB" id="6779347at2759"/>
<feature type="compositionally biased region" description="Polar residues" evidence="1">
    <location>
        <begin position="562"/>
        <end position="584"/>
    </location>
</feature>
<gene>
    <name evidence="3" type="ORF">IV203_034054</name>
</gene>
<dbReference type="Proteomes" id="UP000693970">
    <property type="component" value="Unassembled WGS sequence"/>
</dbReference>
<reference evidence="3" key="1">
    <citation type="journal article" date="2021" name="Sci. Rep.">
        <title>Diploid genomic architecture of Nitzschia inconspicua, an elite biomass production diatom.</title>
        <authorList>
            <person name="Oliver A."/>
            <person name="Podell S."/>
            <person name="Pinowska A."/>
            <person name="Traller J.C."/>
            <person name="Smith S.R."/>
            <person name="McClure R."/>
            <person name="Beliaev A."/>
            <person name="Bohutskyi P."/>
            <person name="Hill E.A."/>
            <person name="Rabines A."/>
            <person name="Zheng H."/>
            <person name="Allen L.Z."/>
            <person name="Kuo A."/>
            <person name="Grigoriev I.V."/>
            <person name="Allen A.E."/>
            <person name="Hazlebeck D."/>
            <person name="Allen E.E."/>
        </authorList>
    </citation>
    <scope>NUCLEOTIDE SEQUENCE</scope>
    <source>
        <strain evidence="3">Hildebrandi</strain>
    </source>
</reference>
<keyword evidence="2" id="KW-0812">Transmembrane</keyword>
<feature type="compositionally biased region" description="Polar residues" evidence="1">
    <location>
        <begin position="595"/>
        <end position="604"/>
    </location>
</feature>
<evidence type="ECO:0000313" key="3">
    <source>
        <dbReference type="EMBL" id="KAG7373330.1"/>
    </source>
</evidence>
<feature type="region of interest" description="Disordered" evidence="1">
    <location>
        <begin position="690"/>
        <end position="738"/>
    </location>
</feature>
<dbReference type="EMBL" id="JAGRRH010000002">
    <property type="protein sequence ID" value="KAG7373330.1"/>
    <property type="molecule type" value="Genomic_DNA"/>
</dbReference>
<dbReference type="GO" id="GO:0005783">
    <property type="term" value="C:endoplasmic reticulum"/>
    <property type="evidence" value="ECO:0007669"/>
    <property type="project" value="TreeGrafter"/>
</dbReference>
<feature type="transmembrane region" description="Helical" evidence="2">
    <location>
        <begin position="384"/>
        <end position="415"/>
    </location>
</feature>
<feature type="transmembrane region" description="Helical" evidence="2">
    <location>
        <begin position="344"/>
        <end position="363"/>
    </location>
</feature>
<feature type="region of interest" description="Disordered" evidence="1">
    <location>
        <begin position="768"/>
        <end position="818"/>
    </location>
</feature>
<evidence type="ECO:0000256" key="1">
    <source>
        <dbReference type="SAM" id="MobiDB-lite"/>
    </source>
</evidence>
<keyword evidence="2" id="KW-0472">Membrane</keyword>
<dbReference type="PANTHER" id="PTHR21650">
    <property type="entry name" value="MEMBRALIN/KINETOCHORE PROTEIN NUF2"/>
    <property type="match status" value="1"/>
</dbReference>
<keyword evidence="2" id="KW-1133">Transmembrane helix</keyword>
<feature type="compositionally biased region" description="Polar residues" evidence="1">
    <location>
        <begin position="791"/>
        <end position="805"/>
    </location>
</feature>
<comment type="caution">
    <text evidence="3">The sequence shown here is derived from an EMBL/GenBank/DDBJ whole genome shotgun (WGS) entry which is preliminary data.</text>
</comment>
<evidence type="ECO:0000256" key="2">
    <source>
        <dbReference type="SAM" id="Phobius"/>
    </source>
</evidence>
<protein>
    <submittedName>
        <fullName evidence="3">Membralin family protein</fullName>
    </submittedName>
</protein>
<feature type="region of interest" description="Disordered" evidence="1">
    <location>
        <begin position="529"/>
        <end position="604"/>
    </location>
</feature>